<protein>
    <recommendedName>
        <fullName evidence="1">Glycosyl transferase CAP10 domain-containing protein</fullName>
    </recommendedName>
</protein>
<dbReference type="Pfam" id="PF05686">
    <property type="entry name" value="Glyco_transf_90"/>
    <property type="match status" value="1"/>
</dbReference>
<gene>
    <name evidence="2" type="ORF">M409DRAFT_70589</name>
</gene>
<dbReference type="SMART" id="SM00672">
    <property type="entry name" value="CAP10"/>
    <property type="match status" value="1"/>
</dbReference>
<evidence type="ECO:0000313" key="2">
    <source>
        <dbReference type="EMBL" id="KAF2160243.1"/>
    </source>
</evidence>
<dbReference type="InterPro" id="IPR051091">
    <property type="entry name" value="O-Glucosyltr/Glycosyltrsf_90"/>
</dbReference>
<dbReference type="PANTHER" id="PTHR12203">
    <property type="entry name" value="KDEL LYS-ASP-GLU-LEU CONTAINING - RELATED"/>
    <property type="match status" value="1"/>
</dbReference>
<dbReference type="AlphaFoldDB" id="A0A6A6C044"/>
<evidence type="ECO:0000313" key="3">
    <source>
        <dbReference type="Proteomes" id="UP000799537"/>
    </source>
</evidence>
<dbReference type="GeneID" id="54572079"/>
<feature type="domain" description="Glycosyl transferase CAP10" evidence="1">
    <location>
        <begin position="136"/>
        <end position="374"/>
    </location>
</feature>
<proteinExistence type="predicted"/>
<dbReference type="RefSeq" id="XP_033661132.1">
    <property type="nucleotide sequence ID" value="XM_033818807.1"/>
</dbReference>
<keyword evidence="3" id="KW-1185">Reference proteome</keyword>
<dbReference type="InterPro" id="IPR006598">
    <property type="entry name" value="CAP10"/>
</dbReference>
<dbReference type="PANTHER" id="PTHR12203:SF107">
    <property type="entry name" value="GLYCOSYL TRANSFERASE CAP10 DOMAIN-CONTAINING PROTEIN"/>
    <property type="match status" value="1"/>
</dbReference>
<sequence>MAVTGNRVLSWRLGCFALLGLLVLTFLINALPQKTTTAIDGLTDAQCTAEFPDLYLDVDRAVNYWNDPARAGHITASDVDISESRAAVRVLIHENKIRILHSISAVSTKWTTPERTLAVLHMIQRVLDAATVVGDQLPTIEIALNFQDDADPVTGTHSFWSFARALGKETHQQLWLMPNFDFWYYDPHGSFADAKWLAMQHDGAFASKIPKIVWRGNANFGAEIRAQLVQAAKGQPWADVEATDTVQKDQNSWMDPNTFCDYAMTVYTEGAAYSGRLKFLLNCQSLLFVHQPEYVTHYSHLLKSDGPEQNCVLVKRDWSDLEEKVKWYLDHPDEAERIIANSLATFRSRYTTQAAISCYIRRLIQGYSKVAFTPESHVPLKEGMGTRLRGWSYEKYIASYEDGDFEEEE</sequence>
<accession>A0A6A6C044</accession>
<dbReference type="EMBL" id="ML993628">
    <property type="protein sequence ID" value="KAF2160243.1"/>
    <property type="molecule type" value="Genomic_DNA"/>
</dbReference>
<reference evidence="2" key="1">
    <citation type="journal article" date="2020" name="Stud. Mycol.">
        <title>101 Dothideomycetes genomes: a test case for predicting lifestyles and emergence of pathogens.</title>
        <authorList>
            <person name="Haridas S."/>
            <person name="Albert R."/>
            <person name="Binder M."/>
            <person name="Bloem J."/>
            <person name="Labutti K."/>
            <person name="Salamov A."/>
            <person name="Andreopoulos B."/>
            <person name="Baker S."/>
            <person name="Barry K."/>
            <person name="Bills G."/>
            <person name="Bluhm B."/>
            <person name="Cannon C."/>
            <person name="Castanera R."/>
            <person name="Culley D."/>
            <person name="Daum C."/>
            <person name="Ezra D."/>
            <person name="Gonzalez J."/>
            <person name="Henrissat B."/>
            <person name="Kuo A."/>
            <person name="Liang C."/>
            <person name="Lipzen A."/>
            <person name="Lutzoni F."/>
            <person name="Magnuson J."/>
            <person name="Mondo S."/>
            <person name="Nolan M."/>
            <person name="Ohm R."/>
            <person name="Pangilinan J."/>
            <person name="Park H.-J."/>
            <person name="Ramirez L."/>
            <person name="Alfaro M."/>
            <person name="Sun H."/>
            <person name="Tritt A."/>
            <person name="Yoshinaga Y."/>
            <person name="Zwiers L.-H."/>
            <person name="Turgeon B."/>
            <person name="Goodwin S."/>
            <person name="Spatafora J."/>
            <person name="Crous P."/>
            <person name="Grigoriev I."/>
        </authorList>
    </citation>
    <scope>NUCLEOTIDE SEQUENCE</scope>
    <source>
        <strain evidence="2">ATCC 36951</strain>
    </source>
</reference>
<organism evidence="2 3">
    <name type="scientific">Zasmidium cellare ATCC 36951</name>
    <dbReference type="NCBI Taxonomy" id="1080233"/>
    <lineage>
        <taxon>Eukaryota</taxon>
        <taxon>Fungi</taxon>
        <taxon>Dikarya</taxon>
        <taxon>Ascomycota</taxon>
        <taxon>Pezizomycotina</taxon>
        <taxon>Dothideomycetes</taxon>
        <taxon>Dothideomycetidae</taxon>
        <taxon>Mycosphaerellales</taxon>
        <taxon>Mycosphaerellaceae</taxon>
        <taxon>Zasmidium</taxon>
    </lineage>
</organism>
<evidence type="ECO:0000259" key="1">
    <source>
        <dbReference type="SMART" id="SM00672"/>
    </source>
</evidence>
<dbReference type="OrthoDB" id="541052at2759"/>
<name>A0A6A6C044_ZASCE</name>
<dbReference type="Proteomes" id="UP000799537">
    <property type="component" value="Unassembled WGS sequence"/>
</dbReference>